<proteinExistence type="predicted"/>
<dbReference type="AlphaFoldDB" id="A0A369CA05"/>
<accession>A0A369CA05</accession>
<evidence type="ECO:0008006" key="3">
    <source>
        <dbReference type="Google" id="ProtNLM"/>
    </source>
</evidence>
<dbReference type="SUPFAM" id="SSF56059">
    <property type="entry name" value="Glutathione synthetase ATP-binding domain-like"/>
    <property type="match status" value="1"/>
</dbReference>
<evidence type="ECO:0000313" key="2">
    <source>
        <dbReference type="Proteomes" id="UP000252707"/>
    </source>
</evidence>
<comment type="caution">
    <text evidence="1">The sequence shown here is derived from an EMBL/GenBank/DDBJ whole genome shotgun (WGS) entry which is preliminary data.</text>
</comment>
<name>A0A369CA05_9GAMM</name>
<gene>
    <name evidence="1" type="ORF">DFQ59_105185</name>
</gene>
<evidence type="ECO:0000313" key="1">
    <source>
        <dbReference type="EMBL" id="RCX30351.1"/>
    </source>
</evidence>
<dbReference type="Proteomes" id="UP000252707">
    <property type="component" value="Unassembled WGS sequence"/>
</dbReference>
<reference evidence="1 2" key="1">
    <citation type="submission" date="2018-07" db="EMBL/GenBank/DDBJ databases">
        <title>Genomic Encyclopedia of Type Strains, Phase IV (KMG-IV): sequencing the most valuable type-strain genomes for metagenomic binning, comparative biology and taxonomic classification.</title>
        <authorList>
            <person name="Goeker M."/>
        </authorList>
    </citation>
    <scope>NUCLEOTIDE SEQUENCE [LARGE SCALE GENOMIC DNA]</scope>
    <source>
        <strain evidence="1 2">DSM 26407</strain>
    </source>
</reference>
<protein>
    <recommendedName>
        <fullName evidence="3">ATP-grasp domain-containing protein</fullName>
    </recommendedName>
</protein>
<dbReference type="OrthoDB" id="5297883at2"/>
<keyword evidence="2" id="KW-1185">Reference proteome</keyword>
<organism evidence="1 2">
    <name type="scientific">Thioalbus denitrificans</name>
    <dbReference type="NCBI Taxonomy" id="547122"/>
    <lineage>
        <taxon>Bacteria</taxon>
        <taxon>Pseudomonadati</taxon>
        <taxon>Pseudomonadota</taxon>
        <taxon>Gammaproteobacteria</taxon>
        <taxon>Chromatiales</taxon>
        <taxon>Ectothiorhodospiraceae</taxon>
        <taxon>Thioalbus</taxon>
    </lineage>
</organism>
<dbReference type="RefSeq" id="WP_114279948.1">
    <property type="nucleotide sequence ID" value="NZ_QPJY01000005.1"/>
</dbReference>
<dbReference type="EMBL" id="QPJY01000005">
    <property type="protein sequence ID" value="RCX30351.1"/>
    <property type="molecule type" value="Genomic_DNA"/>
</dbReference>
<sequence length="317" mass="36514">MLNTQTRLKVLAVFQERGVAIHDYLFNYLWKNHGIRLDCMPIEEIGEDQVGRYDRVLNAICNDASHEKRLQRIEAWCRSAGIPLFNNLEALRSCRRTRAYKIWSENDILCARVVKTPSLQALKQQQLNYPIILRNELAHLGTTMQLLGGPEDAEKLPAKAFQSTTIAIEYHEYRSPDGFYRKYRCALVGDRVVPRHVISSHDWNIHSGSRDENRALDHRAEELPFLFEPPPETGELLRAKSMLGLDYAIADYTLGADGRPFFFELNPCYNIVNPESFKREWSYQLDAVHRYCEAFAGMLFAPAPVPRSDFITLPVIL</sequence>